<dbReference type="Pfam" id="PF00480">
    <property type="entry name" value="ROK"/>
    <property type="match status" value="1"/>
</dbReference>
<dbReference type="SUPFAM" id="SSF53067">
    <property type="entry name" value="Actin-like ATPase domain"/>
    <property type="match status" value="1"/>
</dbReference>
<dbReference type="GO" id="GO:0016301">
    <property type="term" value="F:kinase activity"/>
    <property type="evidence" value="ECO:0007669"/>
    <property type="project" value="UniProtKB-KW"/>
</dbReference>
<keyword evidence="2" id="KW-0808">Transferase</keyword>
<gene>
    <name evidence="2" type="ORF">BSYN_04440</name>
</gene>
<dbReference type="InterPro" id="IPR000600">
    <property type="entry name" value="ROK"/>
</dbReference>
<dbReference type="RefSeq" id="WP_353332910.1">
    <property type="nucleotide sequence ID" value="NZ_AP028055.1"/>
</dbReference>
<proteinExistence type="inferred from homology"/>
<reference evidence="2 3" key="1">
    <citation type="submission" date="2023-04" db="EMBL/GenBank/DDBJ databases">
        <title>Draft genome sequence of acteroides sedimenti strain YN3PY1.</title>
        <authorList>
            <person name="Yoshida N."/>
        </authorList>
    </citation>
    <scope>NUCLEOTIDE SEQUENCE [LARGE SCALE GENOMIC DNA]</scope>
    <source>
        <strain evidence="2 3">YN3PY1</strain>
    </source>
</reference>
<dbReference type="PANTHER" id="PTHR18964:SF149">
    <property type="entry name" value="BIFUNCTIONAL UDP-N-ACETYLGLUCOSAMINE 2-EPIMERASE_N-ACETYLMANNOSAMINE KINASE"/>
    <property type="match status" value="1"/>
</dbReference>
<dbReference type="Proteomes" id="UP001496674">
    <property type="component" value="Chromosome"/>
</dbReference>
<keyword evidence="2" id="KW-0418">Kinase</keyword>
<dbReference type="EMBL" id="AP028055">
    <property type="protein sequence ID" value="BEG98179.1"/>
    <property type="molecule type" value="Genomic_DNA"/>
</dbReference>
<comment type="similarity">
    <text evidence="1">Belongs to the ROK (NagC/XylR) family.</text>
</comment>
<evidence type="ECO:0000313" key="3">
    <source>
        <dbReference type="Proteomes" id="UP001496674"/>
    </source>
</evidence>
<organism evidence="2 3">
    <name type="scientific">Bacteroides sedimenti</name>
    <dbReference type="NCBI Taxonomy" id="2136147"/>
    <lineage>
        <taxon>Bacteria</taxon>
        <taxon>Pseudomonadati</taxon>
        <taxon>Bacteroidota</taxon>
        <taxon>Bacteroidia</taxon>
        <taxon>Bacteroidales</taxon>
        <taxon>Bacteroidaceae</taxon>
        <taxon>Bacteroides</taxon>
    </lineage>
</organism>
<dbReference type="Gene3D" id="3.30.420.40">
    <property type="match status" value="2"/>
</dbReference>
<dbReference type="InterPro" id="IPR043129">
    <property type="entry name" value="ATPase_NBD"/>
</dbReference>
<protein>
    <submittedName>
        <fullName evidence="2">N-acylmannosamine kinase</fullName>
    </submittedName>
</protein>
<evidence type="ECO:0000256" key="1">
    <source>
        <dbReference type="ARBA" id="ARBA00006479"/>
    </source>
</evidence>
<dbReference type="PANTHER" id="PTHR18964">
    <property type="entry name" value="ROK (REPRESSOR, ORF, KINASE) FAMILY"/>
    <property type="match status" value="1"/>
</dbReference>
<keyword evidence="3" id="KW-1185">Reference proteome</keyword>
<accession>A0ABN6Z261</accession>
<name>A0ABN6Z261_9BACE</name>
<sequence length="323" mass="35178">MASIAIDIGGTKISSAIFTPEGEMLYHRKNLLSGRIGSEVGELAAHSLKRLLATASSKRIQIDSVGVCVPGIAYSQTGRVWAPNIPGWEDYPLHEQLRSCIQDPAIGLYIDSDRTCYLYGELWQGSAKDCHSAIFIAVGTGIGMGIMMDGRLFHGANDIVGACGWMALQPPYLPEYDSCGCFEYYASGSGIGARAKDEIYRSKTYKGKLRQKPIVRVTAQDVFAALDEGDPIAEQVIKKAIEMWGMASANMVSIFNPQKIIWGGGVFGPAAKFIPDIYKESRKWAQPISIRQVEYVPSQLSGNAGLIGAAYLAIKNKEDEKQL</sequence>
<evidence type="ECO:0000313" key="2">
    <source>
        <dbReference type="EMBL" id="BEG98179.1"/>
    </source>
</evidence>